<sequence length="30" mass="3369">MPSGSSRREIKFNQISKRCHGMSPCTCDIV</sequence>
<proteinExistence type="predicted"/>
<organism evidence="1">
    <name type="scientific">Siphoviridae sp. ct1TR2</name>
    <dbReference type="NCBI Taxonomy" id="2825309"/>
    <lineage>
        <taxon>Viruses</taxon>
        <taxon>Duplodnaviria</taxon>
        <taxon>Heunggongvirae</taxon>
        <taxon>Uroviricota</taxon>
        <taxon>Caudoviricetes</taxon>
    </lineage>
</organism>
<protein>
    <submittedName>
        <fullName evidence="1">Uncharacterized protein</fullName>
    </submittedName>
</protein>
<accession>A0A8S5NTC8</accession>
<reference evidence="1" key="1">
    <citation type="journal article" date="2021" name="Proc. Natl. Acad. Sci. U.S.A.">
        <title>A Catalog of Tens of Thousands of Viruses from Human Metagenomes Reveals Hidden Associations with Chronic Diseases.</title>
        <authorList>
            <person name="Tisza M.J."/>
            <person name="Buck C.B."/>
        </authorList>
    </citation>
    <scope>NUCLEOTIDE SEQUENCE</scope>
    <source>
        <strain evidence="1">Ct1TR2</strain>
    </source>
</reference>
<evidence type="ECO:0000313" key="1">
    <source>
        <dbReference type="EMBL" id="DAD97652.1"/>
    </source>
</evidence>
<dbReference type="EMBL" id="BK015245">
    <property type="protein sequence ID" value="DAD97652.1"/>
    <property type="molecule type" value="Genomic_DNA"/>
</dbReference>
<name>A0A8S5NTC8_9CAUD</name>